<dbReference type="Gene3D" id="3.90.1100.10">
    <property type="match status" value="1"/>
</dbReference>
<dbReference type="Pfam" id="PF04563">
    <property type="entry name" value="RNA_pol_Rpb2_1"/>
    <property type="match status" value="1"/>
</dbReference>
<evidence type="ECO:0000256" key="2">
    <source>
        <dbReference type="ARBA" id="ARBA00006835"/>
    </source>
</evidence>
<sequence length="615" mass="70768">MAKAIINTNDLLHEIQNLSIKPTQKLIQNKDYYDLNRPQTKSIQDLAKAHIQSFNFMIEEGLQKGIQNLKPLEFELSTKERIRIQIIDSAIFPPIVHKDSQSRTVHVYPSECRMRGTTYKGKLHLTFSWSIDGKMQEIIEEAVGEIPIMVKSNRCNLEKLTKKQLVQRKEDADEFGGYWVVNGNERVVRLLTAQRRNYPMAINRKSWKDSGHLFSQYGISIRCVRTDQVGSNMILHYLTNGTARLRFWYDRQPVYLPLIMVLKVLMDVSDQYIFNELVKGKQTDTYFKGCITNMLRLVQDENLYTSKQIKKYIGERFRAKCHCPEWYTDEEVTDYLFRECVAIHLNSNQDKFNLLIFMTRKLFAFAKGECAQENPDNPMFHEIFLSGHVYFTLLLERMSIFLASVKQVIDKLLLTAEKSGNRCALNSTILKKALNAKYSEITRPLEYLLTTGNLRSRSGLGLQQTAGITVMADKINWQRFVSHFRAVHRGQFFAEMKTTACRKLYPEAWGFMCPVHTPDGSPCGLLNHLAEMCQITNYQSTVRNVLELLSSAGMEPLDCPVYIDDTYLSVSLDGKIIGYLKESLAAQVVNELRTLKAANKEKVPPTLEIGFIPKT</sequence>
<feature type="domain" description="RNA polymerase beta subunit protrusion" evidence="14">
    <location>
        <begin position="46"/>
        <end position="429"/>
    </location>
</feature>
<dbReference type="FunFam" id="3.90.1110.10:FF:000007">
    <property type="entry name" value="DNA-directed RNA polymerase subunit beta"/>
    <property type="match status" value="1"/>
</dbReference>
<dbReference type="PANTHER" id="PTHR20856">
    <property type="entry name" value="DNA-DIRECTED RNA POLYMERASE I SUBUNIT 2"/>
    <property type="match status" value="1"/>
</dbReference>
<dbReference type="OrthoDB" id="10248617at2759"/>
<keyword evidence="4" id="KW-0240">DNA-directed RNA polymerase</keyword>
<dbReference type="InterPro" id="IPR007645">
    <property type="entry name" value="RNA_pol_Rpb2_3"/>
</dbReference>
<keyword evidence="18" id="KW-1185">Reference proteome</keyword>
<feature type="domain" description="RNA polymerase Rpb2" evidence="15">
    <location>
        <begin position="471"/>
        <end position="535"/>
    </location>
</feature>
<keyword evidence="6" id="KW-0548">Nucleotidyltransferase</keyword>
<feature type="domain" description="DNA-directed RNA polymerase I subunit RPA2" evidence="16">
    <location>
        <begin position="577"/>
        <end position="615"/>
    </location>
</feature>
<evidence type="ECO:0000256" key="4">
    <source>
        <dbReference type="ARBA" id="ARBA00022478"/>
    </source>
</evidence>
<dbReference type="Gene3D" id="3.90.1110.10">
    <property type="entry name" value="RNA polymerase Rpb2, domain 2"/>
    <property type="match status" value="1"/>
</dbReference>
<dbReference type="InterPro" id="IPR007642">
    <property type="entry name" value="RNA_pol_Rpb2_2"/>
</dbReference>
<evidence type="ECO:0000256" key="9">
    <source>
        <dbReference type="ARBA" id="ARBA00022833"/>
    </source>
</evidence>
<evidence type="ECO:0000256" key="3">
    <source>
        <dbReference type="ARBA" id="ARBA00012418"/>
    </source>
</evidence>
<evidence type="ECO:0000259" key="13">
    <source>
        <dbReference type="Pfam" id="PF04561"/>
    </source>
</evidence>
<evidence type="ECO:0000256" key="7">
    <source>
        <dbReference type="ARBA" id="ARBA00022723"/>
    </source>
</evidence>
<dbReference type="SUPFAM" id="SSF64484">
    <property type="entry name" value="beta and beta-prime subunits of DNA dependent RNA-polymerase"/>
    <property type="match status" value="1"/>
</dbReference>
<dbReference type="GO" id="GO:0008270">
    <property type="term" value="F:zinc ion binding"/>
    <property type="evidence" value="ECO:0007669"/>
    <property type="project" value="UniProtKB-KW"/>
</dbReference>
<proteinExistence type="inferred from homology"/>
<keyword evidence="9" id="KW-0862">Zinc</keyword>
<feature type="non-terminal residue" evidence="17">
    <location>
        <position position="1"/>
    </location>
</feature>
<comment type="similarity">
    <text evidence="2 12">Belongs to the RNA polymerase beta chain family.</text>
</comment>
<evidence type="ECO:0000313" key="17">
    <source>
        <dbReference type="EMBL" id="CAD7634551.1"/>
    </source>
</evidence>
<keyword evidence="11" id="KW-0539">Nucleus</keyword>
<dbReference type="EMBL" id="CAJPIZ010014864">
    <property type="protein sequence ID" value="CAG2114981.1"/>
    <property type="molecule type" value="Genomic_DNA"/>
</dbReference>
<evidence type="ECO:0000256" key="10">
    <source>
        <dbReference type="ARBA" id="ARBA00023163"/>
    </source>
</evidence>
<dbReference type="Proteomes" id="UP000759131">
    <property type="component" value="Unassembled WGS sequence"/>
</dbReference>
<dbReference type="AlphaFoldDB" id="A0A7R9L491"/>
<dbReference type="GO" id="GO:0003899">
    <property type="term" value="F:DNA-directed RNA polymerase activity"/>
    <property type="evidence" value="ECO:0007669"/>
    <property type="project" value="UniProtKB-EC"/>
</dbReference>
<evidence type="ECO:0000256" key="8">
    <source>
        <dbReference type="ARBA" id="ARBA00022771"/>
    </source>
</evidence>
<dbReference type="EC" id="2.7.7.6" evidence="3"/>
<gene>
    <name evidence="17" type="ORF">OSB1V03_LOCUS14947</name>
</gene>
<dbReference type="EMBL" id="OC869439">
    <property type="protein sequence ID" value="CAD7634551.1"/>
    <property type="molecule type" value="Genomic_DNA"/>
</dbReference>
<organism evidence="17">
    <name type="scientific">Medioppia subpectinata</name>
    <dbReference type="NCBI Taxonomy" id="1979941"/>
    <lineage>
        <taxon>Eukaryota</taxon>
        <taxon>Metazoa</taxon>
        <taxon>Ecdysozoa</taxon>
        <taxon>Arthropoda</taxon>
        <taxon>Chelicerata</taxon>
        <taxon>Arachnida</taxon>
        <taxon>Acari</taxon>
        <taxon>Acariformes</taxon>
        <taxon>Sarcoptiformes</taxon>
        <taxon>Oribatida</taxon>
        <taxon>Brachypylina</taxon>
        <taxon>Oppioidea</taxon>
        <taxon>Oppiidae</taxon>
        <taxon>Medioppia</taxon>
    </lineage>
</organism>
<evidence type="ECO:0000256" key="11">
    <source>
        <dbReference type="ARBA" id="ARBA00023242"/>
    </source>
</evidence>
<dbReference type="InterPro" id="IPR009674">
    <property type="entry name" value="Rpa2_dom_4"/>
</dbReference>
<feature type="domain" description="RNA polymerase Rpb2" evidence="13">
    <location>
        <begin position="195"/>
        <end position="377"/>
    </location>
</feature>
<comment type="subcellular location">
    <subcellularLocation>
        <location evidence="1">Nucleus</location>
    </subcellularLocation>
</comment>
<dbReference type="GO" id="GO:0032549">
    <property type="term" value="F:ribonucleoside binding"/>
    <property type="evidence" value="ECO:0007669"/>
    <property type="project" value="InterPro"/>
</dbReference>
<dbReference type="InterPro" id="IPR037034">
    <property type="entry name" value="RNA_pol_Rpb2_2_sf"/>
</dbReference>
<evidence type="ECO:0000259" key="16">
    <source>
        <dbReference type="Pfam" id="PF06883"/>
    </source>
</evidence>
<evidence type="ECO:0000256" key="12">
    <source>
        <dbReference type="RuleBase" id="RU000434"/>
    </source>
</evidence>
<keyword evidence="7" id="KW-0479">Metal-binding</keyword>
<dbReference type="InterPro" id="IPR007644">
    <property type="entry name" value="RNA_pol_bsu_protrusion"/>
</dbReference>
<dbReference type="GO" id="GO:0003677">
    <property type="term" value="F:DNA binding"/>
    <property type="evidence" value="ECO:0007669"/>
    <property type="project" value="InterPro"/>
</dbReference>
<dbReference type="InterPro" id="IPR015712">
    <property type="entry name" value="DNA-dir_RNA_pol_su2"/>
</dbReference>
<accession>A0A7R9L491</accession>
<name>A0A7R9L491_9ACAR</name>
<evidence type="ECO:0000259" key="14">
    <source>
        <dbReference type="Pfam" id="PF04563"/>
    </source>
</evidence>
<keyword evidence="8" id="KW-0863">Zinc-finger</keyword>
<dbReference type="Pfam" id="PF06883">
    <property type="entry name" value="RNA_pol_Rpa2_4"/>
    <property type="match status" value="1"/>
</dbReference>
<dbReference type="Pfam" id="PF04561">
    <property type="entry name" value="RNA_pol_Rpb2_2"/>
    <property type="match status" value="1"/>
</dbReference>
<dbReference type="GO" id="GO:0005634">
    <property type="term" value="C:nucleus"/>
    <property type="evidence" value="ECO:0007669"/>
    <property type="project" value="UniProtKB-SubCell"/>
</dbReference>
<dbReference type="GO" id="GO:0006351">
    <property type="term" value="P:DNA-templated transcription"/>
    <property type="evidence" value="ECO:0007669"/>
    <property type="project" value="InterPro"/>
</dbReference>
<evidence type="ECO:0000313" key="18">
    <source>
        <dbReference type="Proteomes" id="UP000759131"/>
    </source>
</evidence>
<reference evidence="17" key="1">
    <citation type="submission" date="2020-11" db="EMBL/GenBank/DDBJ databases">
        <authorList>
            <person name="Tran Van P."/>
        </authorList>
    </citation>
    <scope>NUCLEOTIDE SEQUENCE</scope>
</reference>
<evidence type="ECO:0000259" key="15">
    <source>
        <dbReference type="Pfam" id="PF04565"/>
    </source>
</evidence>
<dbReference type="FunFam" id="3.90.1100.10:FF:000008">
    <property type="entry name" value="DNA-directed RNA polymerase subunit beta"/>
    <property type="match status" value="1"/>
</dbReference>
<protein>
    <recommendedName>
        <fullName evidence="3">DNA-directed RNA polymerase</fullName>
        <ecNumber evidence="3">2.7.7.6</ecNumber>
    </recommendedName>
</protein>
<dbReference type="Pfam" id="PF04565">
    <property type="entry name" value="RNA_pol_Rpb2_3"/>
    <property type="match status" value="1"/>
</dbReference>
<keyword evidence="10" id="KW-0804">Transcription</keyword>
<keyword evidence="5" id="KW-0808">Transferase</keyword>
<evidence type="ECO:0000256" key="1">
    <source>
        <dbReference type="ARBA" id="ARBA00004123"/>
    </source>
</evidence>
<evidence type="ECO:0000256" key="5">
    <source>
        <dbReference type="ARBA" id="ARBA00022679"/>
    </source>
</evidence>
<evidence type="ECO:0000256" key="6">
    <source>
        <dbReference type="ARBA" id="ARBA00022695"/>
    </source>
</evidence>
<dbReference type="GO" id="GO:0000428">
    <property type="term" value="C:DNA-directed RNA polymerase complex"/>
    <property type="evidence" value="ECO:0007669"/>
    <property type="project" value="UniProtKB-KW"/>
</dbReference>